<accession>A0A0P0P327</accession>
<dbReference type="AlphaFoldDB" id="A0A0P0P327"/>
<organism evidence="1 2">
    <name type="scientific">Caulobacter henricii</name>
    <dbReference type="NCBI Taxonomy" id="69395"/>
    <lineage>
        <taxon>Bacteria</taxon>
        <taxon>Pseudomonadati</taxon>
        <taxon>Pseudomonadota</taxon>
        <taxon>Alphaproteobacteria</taxon>
        <taxon>Caulobacterales</taxon>
        <taxon>Caulobacteraceae</taxon>
        <taxon>Caulobacter</taxon>
    </lineage>
</organism>
<evidence type="ECO:0000313" key="1">
    <source>
        <dbReference type="EMBL" id="ALL14804.1"/>
    </source>
</evidence>
<dbReference type="STRING" id="69395.AQ619_16345"/>
<sequence length="114" mass="13192">MGQGLCEDRFAALFDNMLTLWEATDFGGCETWFDRSQRVEAVFGSIEHRIDLIAMNYAVHRSIAPDARFDEPLRALVDRDEARQIFQANMMRVLMDAAGVWQKDNLEIARRYFG</sequence>
<evidence type="ECO:0000313" key="2">
    <source>
        <dbReference type="Proteomes" id="UP000056905"/>
    </source>
</evidence>
<reference evidence="1 2" key="1">
    <citation type="submission" date="2015-10" db="EMBL/GenBank/DDBJ databases">
        <title>Conservation of the essential genome among Caulobacter and Brevundimonas species.</title>
        <authorList>
            <person name="Scott D."/>
            <person name="Ely B."/>
        </authorList>
    </citation>
    <scope>NUCLEOTIDE SEQUENCE [LARGE SCALE GENOMIC DNA]</scope>
    <source>
        <strain evidence="1 2">CB4</strain>
    </source>
</reference>
<dbReference type="RefSeq" id="WP_062150115.1">
    <property type="nucleotide sequence ID" value="NZ_CP013002.1"/>
</dbReference>
<proteinExistence type="predicted"/>
<name>A0A0P0P327_9CAUL</name>
<dbReference type="KEGG" id="chq:AQ619_16345"/>
<keyword evidence="2" id="KW-1185">Reference proteome</keyword>
<gene>
    <name evidence="1" type="ORF">AQ619_16345</name>
</gene>
<dbReference type="EMBL" id="CP013002">
    <property type="protein sequence ID" value="ALL14804.1"/>
    <property type="molecule type" value="Genomic_DNA"/>
</dbReference>
<dbReference type="Proteomes" id="UP000056905">
    <property type="component" value="Chromosome"/>
</dbReference>
<dbReference type="OrthoDB" id="7188461at2"/>
<protein>
    <submittedName>
        <fullName evidence="1">Uncharacterized protein</fullName>
    </submittedName>
</protein>